<evidence type="ECO:0000313" key="4">
    <source>
        <dbReference type="Proteomes" id="UP000800097"/>
    </source>
</evidence>
<feature type="compositionally biased region" description="Low complexity" evidence="1">
    <location>
        <begin position="223"/>
        <end position="236"/>
    </location>
</feature>
<dbReference type="Gene3D" id="2.170.270.10">
    <property type="entry name" value="SET domain"/>
    <property type="match status" value="1"/>
</dbReference>
<dbReference type="EMBL" id="ML986489">
    <property type="protein sequence ID" value="KAF2277706.1"/>
    <property type="molecule type" value="Genomic_DNA"/>
</dbReference>
<dbReference type="SMART" id="SM00317">
    <property type="entry name" value="SET"/>
    <property type="match status" value="1"/>
</dbReference>
<dbReference type="OrthoDB" id="361797at2759"/>
<dbReference type="InterPro" id="IPR050869">
    <property type="entry name" value="H3K4_H4K5_MeTrfase"/>
</dbReference>
<feature type="compositionally biased region" description="Low complexity" evidence="1">
    <location>
        <begin position="268"/>
        <end position="280"/>
    </location>
</feature>
<dbReference type="Pfam" id="PF00856">
    <property type="entry name" value="SET"/>
    <property type="match status" value="1"/>
</dbReference>
<dbReference type="InterPro" id="IPR046341">
    <property type="entry name" value="SET_dom_sf"/>
</dbReference>
<dbReference type="AlphaFoldDB" id="A0A6A6JPV3"/>
<feature type="compositionally biased region" description="Basic and acidic residues" evidence="1">
    <location>
        <begin position="405"/>
        <end position="414"/>
    </location>
</feature>
<gene>
    <name evidence="3" type="ORF">EI97DRAFT_270942</name>
</gene>
<feature type="compositionally biased region" description="Basic and acidic residues" evidence="1">
    <location>
        <begin position="382"/>
        <end position="396"/>
    </location>
</feature>
<feature type="domain" description="SET" evidence="2">
    <location>
        <begin position="1"/>
        <end position="318"/>
    </location>
</feature>
<feature type="region of interest" description="Disordered" evidence="1">
    <location>
        <begin position="48"/>
        <end position="74"/>
    </location>
</feature>
<reference evidence="3" key="1">
    <citation type="journal article" date="2020" name="Stud. Mycol.">
        <title>101 Dothideomycetes genomes: a test case for predicting lifestyles and emergence of pathogens.</title>
        <authorList>
            <person name="Haridas S."/>
            <person name="Albert R."/>
            <person name="Binder M."/>
            <person name="Bloem J."/>
            <person name="Labutti K."/>
            <person name="Salamov A."/>
            <person name="Andreopoulos B."/>
            <person name="Baker S."/>
            <person name="Barry K."/>
            <person name="Bills G."/>
            <person name="Bluhm B."/>
            <person name="Cannon C."/>
            <person name="Castanera R."/>
            <person name="Culley D."/>
            <person name="Daum C."/>
            <person name="Ezra D."/>
            <person name="Gonzalez J."/>
            <person name="Henrissat B."/>
            <person name="Kuo A."/>
            <person name="Liang C."/>
            <person name="Lipzen A."/>
            <person name="Lutzoni F."/>
            <person name="Magnuson J."/>
            <person name="Mondo S."/>
            <person name="Nolan M."/>
            <person name="Ohm R."/>
            <person name="Pangilinan J."/>
            <person name="Park H.-J."/>
            <person name="Ramirez L."/>
            <person name="Alfaro M."/>
            <person name="Sun H."/>
            <person name="Tritt A."/>
            <person name="Yoshinaga Y."/>
            <person name="Zwiers L.-H."/>
            <person name="Turgeon B."/>
            <person name="Goodwin S."/>
            <person name="Spatafora J."/>
            <person name="Crous P."/>
            <person name="Grigoriev I."/>
        </authorList>
    </citation>
    <scope>NUCLEOTIDE SEQUENCE</scope>
    <source>
        <strain evidence="3">CBS 379.55</strain>
    </source>
</reference>
<evidence type="ECO:0000256" key="1">
    <source>
        <dbReference type="SAM" id="MobiDB-lite"/>
    </source>
</evidence>
<protein>
    <recommendedName>
        <fullName evidence="2">SET domain-containing protein</fullName>
    </recommendedName>
</protein>
<feature type="region of interest" description="Disordered" evidence="1">
    <location>
        <begin position="376"/>
        <end position="414"/>
    </location>
</feature>
<evidence type="ECO:0000259" key="2">
    <source>
        <dbReference type="PROSITE" id="PS50280"/>
    </source>
</evidence>
<dbReference type="InterPro" id="IPR001214">
    <property type="entry name" value="SET_dom"/>
</dbReference>
<dbReference type="Proteomes" id="UP000800097">
    <property type="component" value="Unassembled WGS sequence"/>
</dbReference>
<name>A0A6A6JPV3_WESOR</name>
<evidence type="ECO:0000313" key="3">
    <source>
        <dbReference type="EMBL" id="KAF2277706.1"/>
    </source>
</evidence>
<proteinExistence type="predicted"/>
<dbReference type="SUPFAM" id="SSF82199">
    <property type="entry name" value="SET domain"/>
    <property type="match status" value="1"/>
</dbReference>
<accession>A0A6A6JPV3</accession>
<dbReference type="InterPro" id="IPR011990">
    <property type="entry name" value="TPR-like_helical_dom_sf"/>
</dbReference>
<dbReference type="Gene3D" id="1.25.40.10">
    <property type="entry name" value="Tetratricopeptide repeat domain"/>
    <property type="match status" value="1"/>
</dbReference>
<dbReference type="RefSeq" id="XP_033655245.1">
    <property type="nucleotide sequence ID" value="XM_033794276.1"/>
</dbReference>
<keyword evidence="4" id="KW-1185">Reference proteome</keyword>
<sequence>MIALRPAGPSKGLGLFATTFIPKGTRILAEAPLLSLPVTAAIARDPPASRVGASASSPSEMATGTCAPAPSSTLRTRDAEVVPGASEVFTAFHTRLSLAQRSTFLELSGFPGRGVSWLGRWIEAGLWTLKHMNTATRRDWGETLAGKEEGIRKDKGRGMMLGFWKRHWESWGRNKRVLDVWRSNSFRLSTAVPPSLMGLGGKRSGGGEERADVNSGSGSAMKTQTHTQTDTQTQPQSSISISLFPHIARVNHACVPNAQVNWNPSPSPSHSSSPSSSPSPSLFPSPPPSSSSSKEQPLLTLHAIHPIPQGAEILISYLPETFALRAERQRKLREGYGFVCGCAAGEDVGGGNLGMGLEMEMMGGYAPDGSCDDWSASGHESSFMKEDEAEERREDAATLTQAESNSKKTDEDGIENMDARQEFKEEANTLLKEEIDLTLGLIRMLETQGISGREVASMYYRVARMMLDQRQQRQQEQQQGGNAEGNVGLAAQENKDENENENANRILDMAKRGLQLDRICLGEDHPVYRDARAWVEGLEKAEEQVR</sequence>
<feature type="region of interest" description="Disordered" evidence="1">
    <location>
        <begin position="261"/>
        <end position="296"/>
    </location>
</feature>
<dbReference type="GeneID" id="54547451"/>
<organism evidence="3 4">
    <name type="scientific">Westerdykella ornata</name>
    <dbReference type="NCBI Taxonomy" id="318751"/>
    <lineage>
        <taxon>Eukaryota</taxon>
        <taxon>Fungi</taxon>
        <taxon>Dikarya</taxon>
        <taxon>Ascomycota</taxon>
        <taxon>Pezizomycotina</taxon>
        <taxon>Dothideomycetes</taxon>
        <taxon>Pleosporomycetidae</taxon>
        <taxon>Pleosporales</taxon>
        <taxon>Sporormiaceae</taxon>
        <taxon>Westerdykella</taxon>
    </lineage>
</organism>
<dbReference type="PANTHER" id="PTHR12197">
    <property type="entry name" value="HISTONE-LYSINE N-METHYLTRANSFERASE SMYD"/>
    <property type="match status" value="1"/>
</dbReference>
<dbReference type="PROSITE" id="PS50280">
    <property type="entry name" value="SET"/>
    <property type="match status" value="1"/>
</dbReference>
<dbReference type="CDD" id="cd20071">
    <property type="entry name" value="SET_SMYD"/>
    <property type="match status" value="1"/>
</dbReference>
<feature type="region of interest" description="Disordered" evidence="1">
    <location>
        <begin position="192"/>
        <end position="237"/>
    </location>
</feature>